<reference evidence="2" key="1">
    <citation type="submission" date="2020-02" db="EMBL/GenBank/DDBJ databases">
        <authorList>
            <person name="Meier V. D."/>
        </authorList>
    </citation>
    <scope>NUCLEOTIDE SEQUENCE</scope>
    <source>
        <strain evidence="2">AVDCRST_MAG47</strain>
    </source>
</reference>
<accession>A0A6J4MYY5</accession>
<feature type="region of interest" description="Disordered" evidence="1">
    <location>
        <begin position="1"/>
        <end position="162"/>
    </location>
</feature>
<feature type="compositionally biased region" description="Basic residues" evidence="1">
    <location>
        <begin position="133"/>
        <end position="144"/>
    </location>
</feature>
<evidence type="ECO:0000313" key="2">
    <source>
        <dbReference type="EMBL" id="CAA9373075.1"/>
    </source>
</evidence>
<feature type="compositionally biased region" description="Basic residues" evidence="1">
    <location>
        <begin position="65"/>
        <end position="79"/>
    </location>
</feature>
<dbReference type="EMBL" id="CADCUK010000102">
    <property type="protein sequence ID" value="CAA9373075.1"/>
    <property type="molecule type" value="Genomic_DNA"/>
</dbReference>
<organism evidence="2">
    <name type="scientific">uncultured Nocardioidaceae bacterium</name>
    <dbReference type="NCBI Taxonomy" id="253824"/>
    <lineage>
        <taxon>Bacteria</taxon>
        <taxon>Bacillati</taxon>
        <taxon>Actinomycetota</taxon>
        <taxon>Actinomycetes</taxon>
        <taxon>Propionibacteriales</taxon>
        <taxon>Nocardioidaceae</taxon>
        <taxon>environmental samples</taxon>
    </lineage>
</organism>
<name>A0A6J4MYY5_9ACTN</name>
<feature type="compositionally biased region" description="Basic and acidic residues" evidence="1">
    <location>
        <begin position="1"/>
        <end position="39"/>
    </location>
</feature>
<feature type="non-terminal residue" evidence="2">
    <location>
        <position position="1"/>
    </location>
</feature>
<sequence>DRHRSREDPDAVPPARREDHSPDPHDASRGRRAAQDVRHPVGILADGEHRHHRRARLGGRGALRPGRRRHLQQLRRRHRGADDDHPPDRGDPVRDERVEPAERADDVHARAEPRPRHGSQGCGDRPGRDRLDRRRLRRRGRRQPHRLDRQRDRHRVGHGVHAALGDPARQCARHAARLRLRAAAAQLGRGDRRLPRVRAGAASAGRAPVGHAELVRRRPSLGGLQLRPRRAVRPDAERGAVGEPRDVHRAVAGAPARRRDGPAAPGRGQV</sequence>
<feature type="compositionally biased region" description="Basic and acidic residues" evidence="1">
    <location>
        <begin position="80"/>
        <end position="115"/>
    </location>
</feature>
<protein>
    <submittedName>
        <fullName evidence="2">Uncharacterized protein</fullName>
    </submittedName>
</protein>
<feature type="region of interest" description="Disordered" evidence="1">
    <location>
        <begin position="230"/>
        <end position="270"/>
    </location>
</feature>
<gene>
    <name evidence="2" type="ORF">AVDCRST_MAG47-1425</name>
</gene>
<proteinExistence type="predicted"/>
<evidence type="ECO:0000256" key="1">
    <source>
        <dbReference type="SAM" id="MobiDB-lite"/>
    </source>
</evidence>
<dbReference type="AlphaFoldDB" id="A0A6J4MYY5"/>
<feature type="non-terminal residue" evidence="2">
    <location>
        <position position="270"/>
    </location>
</feature>
<feature type="compositionally biased region" description="Basic and acidic residues" evidence="1">
    <location>
        <begin position="232"/>
        <end position="249"/>
    </location>
</feature>